<dbReference type="EMBL" id="JAOVKC010001283">
    <property type="protein sequence ID" value="MCV5626188.1"/>
    <property type="molecule type" value="Genomic_DNA"/>
</dbReference>
<evidence type="ECO:0000313" key="1">
    <source>
        <dbReference type="EMBL" id="MCV5626188.1"/>
    </source>
</evidence>
<feature type="non-terminal residue" evidence="1">
    <location>
        <position position="70"/>
    </location>
</feature>
<evidence type="ECO:0000313" key="2">
    <source>
        <dbReference type="Proteomes" id="UP001208624"/>
    </source>
</evidence>
<comment type="caution">
    <text evidence="1">The sequence shown here is derived from an EMBL/GenBank/DDBJ whole genome shotgun (WGS) entry which is preliminary data.</text>
</comment>
<sequence length="70" mass="8167">MDLIGICMDLIIGSIQWIMWISEKPANKAGWKEAVLFYAFDEKTMFITFKLIAFVQELVSNTTIFMDIRE</sequence>
<accession>A0AAP3EL47</accession>
<protein>
    <submittedName>
        <fullName evidence="1">Uncharacterized protein</fullName>
    </submittedName>
</protein>
<organism evidence="1 2">
    <name type="scientific">Escherichia coli</name>
    <dbReference type="NCBI Taxonomy" id="562"/>
    <lineage>
        <taxon>Bacteria</taxon>
        <taxon>Pseudomonadati</taxon>
        <taxon>Pseudomonadota</taxon>
        <taxon>Gammaproteobacteria</taxon>
        <taxon>Enterobacterales</taxon>
        <taxon>Enterobacteriaceae</taxon>
        <taxon>Escherichia</taxon>
    </lineage>
</organism>
<dbReference type="Proteomes" id="UP001208624">
    <property type="component" value="Unassembled WGS sequence"/>
</dbReference>
<reference evidence="1" key="1">
    <citation type="submission" date="2023-06" db="EMBL/GenBank/DDBJ databases">
        <title>Deciphering the underlying mechanisms mediating the transmission of blaNDM gene from human to animals in China.</title>
        <authorList>
            <person name="Chen K."/>
            <person name="Chen S."/>
        </authorList>
    </citation>
    <scope>NUCLEOTIDE SEQUENCE</scope>
    <source>
        <strain evidence="1">1199</strain>
    </source>
</reference>
<name>A0AAP3EL47_ECOLX</name>
<gene>
    <name evidence="1" type="ORF">OFN31_31660</name>
</gene>
<dbReference type="AlphaFoldDB" id="A0AAP3EL47"/>
<proteinExistence type="predicted"/>